<dbReference type="InterPro" id="IPR012515">
    <property type="entry name" value="Antimicrobial12"/>
</dbReference>
<organism evidence="7 8">
    <name type="scientific">Cyprinodon variegatus</name>
    <name type="common">Sheepshead minnow</name>
    <dbReference type="NCBI Taxonomy" id="28743"/>
    <lineage>
        <taxon>Eukaryota</taxon>
        <taxon>Metazoa</taxon>
        <taxon>Chordata</taxon>
        <taxon>Craniata</taxon>
        <taxon>Vertebrata</taxon>
        <taxon>Euteleostomi</taxon>
        <taxon>Actinopterygii</taxon>
        <taxon>Neopterygii</taxon>
        <taxon>Teleostei</taxon>
        <taxon>Neoteleostei</taxon>
        <taxon>Acanthomorphata</taxon>
        <taxon>Ovalentaria</taxon>
        <taxon>Atherinomorphae</taxon>
        <taxon>Cyprinodontiformes</taxon>
        <taxon>Cyprinodontidae</taxon>
        <taxon>Cyprinodon</taxon>
    </lineage>
</organism>
<feature type="chain" id="PRO_5018789107" evidence="6">
    <location>
        <begin position="23"/>
        <end position="72"/>
    </location>
</feature>
<evidence type="ECO:0000256" key="2">
    <source>
        <dbReference type="ARBA" id="ARBA00007419"/>
    </source>
</evidence>
<comment type="similarity">
    <text evidence="2">Belongs to the pleurocidin family.</text>
</comment>
<dbReference type="Ensembl" id="ENSCVAT00000027668.1">
    <property type="protein sequence ID" value="ENSCVAP00000018671.1"/>
    <property type="gene ID" value="ENSCVAG00000021955.1"/>
</dbReference>
<dbReference type="GO" id="GO:0005576">
    <property type="term" value="C:extracellular region"/>
    <property type="evidence" value="ECO:0007669"/>
    <property type="project" value="UniProtKB-SubCell"/>
</dbReference>
<evidence type="ECO:0000256" key="5">
    <source>
        <dbReference type="ARBA" id="ARBA00023022"/>
    </source>
</evidence>
<evidence type="ECO:0000256" key="6">
    <source>
        <dbReference type="SAM" id="SignalP"/>
    </source>
</evidence>
<accession>A0A3Q2DH99</accession>
<reference evidence="7" key="1">
    <citation type="submission" date="2025-08" db="UniProtKB">
        <authorList>
            <consortium name="Ensembl"/>
        </authorList>
    </citation>
    <scope>IDENTIFICATION</scope>
</reference>
<keyword evidence="4" id="KW-0929">Antimicrobial</keyword>
<dbReference type="GeneTree" id="ENSGT01000000215193"/>
<keyword evidence="6" id="KW-0732">Signal</keyword>
<evidence type="ECO:0000256" key="1">
    <source>
        <dbReference type="ARBA" id="ARBA00004613"/>
    </source>
</evidence>
<evidence type="ECO:0000313" key="7">
    <source>
        <dbReference type="Ensembl" id="ENSCVAP00000018671.1"/>
    </source>
</evidence>
<keyword evidence="3" id="KW-0964">Secreted</keyword>
<proteinExistence type="inferred from homology"/>
<dbReference type="Pfam" id="PF08107">
    <property type="entry name" value="Antimicrobial12"/>
    <property type="match status" value="1"/>
</dbReference>
<evidence type="ECO:0000256" key="4">
    <source>
        <dbReference type="ARBA" id="ARBA00022529"/>
    </source>
</evidence>
<keyword evidence="8" id="KW-1185">Reference proteome</keyword>
<dbReference type="GO" id="GO:0042742">
    <property type="term" value="P:defense response to bacterium"/>
    <property type="evidence" value="ECO:0007669"/>
    <property type="project" value="UniProtKB-KW"/>
</dbReference>
<dbReference type="OMA" id="GECILGM"/>
<reference evidence="7" key="2">
    <citation type="submission" date="2025-09" db="UniProtKB">
        <authorList>
            <consortium name="Ensembl"/>
        </authorList>
    </citation>
    <scope>IDENTIFICATION</scope>
</reference>
<protein>
    <submittedName>
        <fullName evidence="7">Uncharacterized protein</fullName>
    </submittedName>
</protein>
<dbReference type="AlphaFoldDB" id="A0A3Q2DH99"/>
<evidence type="ECO:0000313" key="8">
    <source>
        <dbReference type="Proteomes" id="UP000265020"/>
    </source>
</evidence>
<dbReference type="Proteomes" id="UP000265020">
    <property type="component" value="Unassembled WGS sequence"/>
</dbReference>
<name>A0A3Q2DH99_CYPVA</name>
<keyword evidence="5" id="KW-0044">Antibiotic</keyword>
<evidence type="ECO:0000256" key="3">
    <source>
        <dbReference type="ARBA" id="ARBA00022525"/>
    </source>
</evidence>
<feature type="signal peptide" evidence="6">
    <location>
        <begin position="1"/>
        <end position="22"/>
    </location>
</feature>
<sequence>MKCAWMFLVLSMVVMMAQPGEGFFGLLIHGITHAVHGIKKLIDGKENLAEQQAEEQLFKRLFEDKAARRRFD</sequence>
<comment type="subcellular location">
    <subcellularLocation>
        <location evidence="1">Secreted</location>
    </subcellularLocation>
</comment>